<gene>
    <name evidence="1" type="ORF">N7460_003398</name>
</gene>
<dbReference type="EMBL" id="JAQJZL010000002">
    <property type="protein sequence ID" value="KAJ6052864.1"/>
    <property type="molecule type" value="Genomic_DNA"/>
</dbReference>
<sequence length="88" mass="10197">MAAYVSHTYIQRFHIQFESEDAWRSFEPFDEKYKKALESKGAGVGLVITTRSLPPSYNIRVNVPQYVTVQHLREVDLPEGVKVQIKEE</sequence>
<comment type="caution">
    <text evidence="1">The sequence shown here is derived from an EMBL/GenBank/DDBJ whole genome shotgun (WGS) entry which is preliminary data.</text>
</comment>
<dbReference type="AlphaFoldDB" id="A0AAD6IMI6"/>
<evidence type="ECO:0000313" key="1">
    <source>
        <dbReference type="EMBL" id="KAJ6052864.1"/>
    </source>
</evidence>
<reference evidence="1" key="2">
    <citation type="submission" date="2023-01" db="EMBL/GenBank/DDBJ databases">
        <authorList>
            <person name="Petersen C."/>
        </authorList>
    </citation>
    <scope>NUCLEOTIDE SEQUENCE</scope>
    <source>
        <strain evidence="1">IBT 15450</strain>
    </source>
</reference>
<protein>
    <submittedName>
        <fullName evidence="1">Uncharacterized protein</fullName>
    </submittedName>
</protein>
<organism evidence="1 2">
    <name type="scientific">Penicillium canescens</name>
    <dbReference type="NCBI Taxonomy" id="5083"/>
    <lineage>
        <taxon>Eukaryota</taxon>
        <taxon>Fungi</taxon>
        <taxon>Dikarya</taxon>
        <taxon>Ascomycota</taxon>
        <taxon>Pezizomycotina</taxon>
        <taxon>Eurotiomycetes</taxon>
        <taxon>Eurotiomycetidae</taxon>
        <taxon>Eurotiales</taxon>
        <taxon>Aspergillaceae</taxon>
        <taxon>Penicillium</taxon>
    </lineage>
</organism>
<reference evidence="1" key="1">
    <citation type="journal article" date="2023" name="IMA Fungus">
        <title>Comparative genomic study of the Penicillium genus elucidates a diverse pangenome and 15 lateral gene transfer events.</title>
        <authorList>
            <person name="Petersen C."/>
            <person name="Sorensen T."/>
            <person name="Nielsen M.R."/>
            <person name="Sondergaard T.E."/>
            <person name="Sorensen J.L."/>
            <person name="Fitzpatrick D.A."/>
            <person name="Frisvad J.C."/>
            <person name="Nielsen K.L."/>
        </authorList>
    </citation>
    <scope>NUCLEOTIDE SEQUENCE</scope>
    <source>
        <strain evidence="1">IBT 15450</strain>
    </source>
</reference>
<accession>A0AAD6IMI6</accession>
<name>A0AAD6IMI6_PENCN</name>
<dbReference type="Proteomes" id="UP001219568">
    <property type="component" value="Unassembled WGS sequence"/>
</dbReference>
<evidence type="ECO:0000313" key="2">
    <source>
        <dbReference type="Proteomes" id="UP001219568"/>
    </source>
</evidence>
<proteinExistence type="predicted"/>
<keyword evidence="2" id="KW-1185">Reference proteome</keyword>